<dbReference type="RefSeq" id="WP_074748301.1">
    <property type="nucleotide sequence ID" value="NZ_FNYS01000033.1"/>
</dbReference>
<proteinExistence type="predicted"/>
<dbReference type="InterPro" id="IPR035897">
    <property type="entry name" value="Toll_tir_struct_dom_sf"/>
</dbReference>
<reference evidence="1 2" key="1">
    <citation type="submission" date="2016-10" db="EMBL/GenBank/DDBJ databases">
        <authorList>
            <person name="de Groot N.N."/>
        </authorList>
    </citation>
    <scope>NUCLEOTIDE SEQUENCE [LARGE SCALE GENOMIC DNA]</scope>
    <source>
        <strain evidence="1 2">DSM 23048</strain>
    </source>
</reference>
<organism evidence="1 2">
    <name type="scientific">Myroides marinus</name>
    <dbReference type="NCBI Taxonomy" id="703342"/>
    <lineage>
        <taxon>Bacteria</taxon>
        <taxon>Pseudomonadati</taxon>
        <taxon>Bacteroidota</taxon>
        <taxon>Flavobacteriia</taxon>
        <taxon>Flavobacteriales</taxon>
        <taxon>Flavobacteriaceae</taxon>
        <taxon>Myroides</taxon>
    </lineage>
</organism>
<dbReference type="SUPFAM" id="SSF52200">
    <property type="entry name" value="Toll/Interleukin receptor TIR domain"/>
    <property type="match status" value="1"/>
</dbReference>
<evidence type="ECO:0008006" key="3">
    <source>
        <dbReference type="Google" id="ProtNLM"/>
    </source>
</evidence>
<gene>
    <name evidence="1" type="ORF">SAMN04488018_1337</name>
</gene>
<dbReference type="EMBL" id="FNYS01000033">
    <property type="protein sequence ID" value="SEJ40231.1"/>
    <property type="molecule type" value="Genomic_DNA"/>
</dbReference>
<dbReference type="Gene3D" id="3.40.50.10140">
    <property type="entry name" value="Toll/interleukin-1 receptor homology (TIR) domain"/>
    <property type="match status" value="1"/>
</dbReference>
<dbReference type="AlphaFoldDB" id="A0A1H6YG58"/>
<accession>A0A1H6YG58</accession>
<evidence type="ECO:0000313" key="1">
    <source>
        <dbReference type="EMBL" id="SEJ40231.1"/>
    </source>
</evidence>
<name>A0A1H6YG58_9FLAO</name>
<evidence type="ECO:0000313" key="2">
    <source>
        <dbReference type="Proteomes" id="UP000183077"/>
    </source>
</evidence>
<dbReference type="Proteomes" id="UP000183077">
    <property type="component" value="Unassembled WGS sequence"/>
</dbReference>
<protein>
    <recommendedName>
        <fullName evidence="3">TIR domain-containing protein</fullName>
    </recommendedName>
</protein>
<sequence>MYIGFELKYLDFKDFEYFHEIGKSNFIKHKRIVKKTLEEFTNANGSLNGDKMQSAWFPEIKADVFLSHSHADKDLVIAFAGWLKHTFGVTVFIDSCIWGNFKNLQKIIDESYSKNLDGKYIYDKVLYASSHVHMMLNTALMQMIDTCECIIFVNTPYSVKPNEVVAKIVSPWIYSEIGMTKLIRKKELKEYRVQPIFESDRTFSDKLNIEYNLDTDHLTKLSINDLNNWKNNFKRYKTLQETFNAKFTKKEALDYLYELKEVRQR</sequence>
<dbReference type="GeneID" id="82258780"/>